<proteinExistence type="predicted"/>
<comment type="caution">
    <text evidence="2">The sequence shown here is derived from an EMBL/GenBank/DDBJ whole genome shotgun (WGS) entry which is preliminary data.</text>
</comment>
<evidence type="ECO:0000256" key="1">
    <source>
        <dbReference type="SAM" id="MobiDB-lite"/>
    </source>
</evidence>
<organism evidence="2 3">
    <name type="scientific">Dreissena polymorpha</name>
    <name type="common">Zebra mussel</name>
    <name type="synonym">Mytilus polymorpha</name>
    <dbReference type="NCBI Taxonomy" id="45954"/>
    <lineage>
        <taxon>Eukaryota</taxon>
        <taxon>Metazoa</taxon>
        <taxon>Spiralia</taxon>
        <taxon>Lophotrochozoa</taxon>
        <taxon>Mollusca</taxon>
        <taxon>Bivalvia</taxon>
        <taxon>Autobranchia</taxon>
        <taxon>Heteroconchia</taxon>
        <taxon>Euheterodonta</taxon>
        <taxon>Imparidentia</taxon>
        <taxon>Neoheterodontei</taxon>
        <taxon>Myida</taxon>
        <taxon>Dreissenoidea</taxon>
        <taxon>Dreissenidae</taxon>
        <taxon>Dreissena</taxon>
    </lineage>
</organism>
<protein>
    <submittedName>
        <fullName evidence="2">Uncharacterized protein</fullName>
    </submittedName>
</protein>
<reference evidence="2" key="2">
    <citation type="submission" date="2020-11" db="EMBL/GenBank/DDBJ databases">
        <authorList>
            <person name="McCartney M.A."/>
            <person name="Auch B."/>
            <person name="Kono T."/>
            <person name="Mallez S."/>
            <person name="Becker A."/>
            <person name="Gohl D.M."/>
            <person name="Silverstein K.A.T."/>
            <person name="Koren S."/>
            <person name="Bechman K.B."/>
            <person name="Herman A."/>
            <person name="Abrahante J.E."/>
            <person name="Garbe J."/>
        </authorList>
    </citation>
    <scope>NUCLEOTIDE SEQUENCE</scope>
    <source>
        <strain evidence="2">Duluth1</strain>
        <tissue evidence="2">Whole animal</tissue>
    </source>
</reference>
<sequence length="56" mass="6268">MCKSVLQGTLDGGPGQGRLKKSWMDNDKNGHPFPWMNTSQHHTTDLTGGGFMDRRH</sequence>
<feature type="compositionally biased region" description="Gly residues" evidence="1">
    <location>
        <begin position="47"/>
        <end position="56"/>
    </location>
</feature>
<dbReference type="AlphaFoldDB" id="A0A9D4HGD4"/>
<evidence type="ECO:0000313" key="3">
    <source>
        <dbReference type="Proteomes" id="UP000828390"/>
    </source>
</evidence>
<dbReference type="EMBL" id="JAIWYP010000013">
    <property type="protein sequence ID" value="KAH3715956.1"/>
    <property type="molecule type" value="Genomic_DNA"/>
</dbReference>
<gene>
    <name evidence="2" type="ORF">DPMN_058672</name>
</gene>
<keyword evidence="3" id="KW-1185">Reference proteome</keyword>
<accession>A0A9D4HGD4</accession>
<reference evidence="2" key="1">
    <citation type="journal article" date="2019" name="bioRxiv">
        <title>The Genome of the Zebra Mussel, Dreissena polymorpha: A Resource for Invasive Species Research.</title>
        <authorList>
            <person name="McCartney M.A."/>
            <person name="Auch B."/>
            <person name="Kono T."/>
            <person name="Mallez S."/>
            <person name="Zhang Y."/>
            <person name="Obille A."/>
            <person name="Becker A."/>
            <person name="Abrahante J.E."/>
            <person name="Garbe J."/>
            <person name="Badalamenti J.P."/>
            <person name="Herman A."/>
            <person name="Mangelson H."/>
            <person name="Liachko I."/>
            <person name="Sullivan S."/>
            <person name="Sone E.D."/>
            <person name="Koren S."/>
            <person name="Silverstein K.A.T."/>
            <person name="Beckman K.B."/>
            <person name="Gohl D.M."/>
        </authorList>
    </citation>
    <scope>NUCLEOTIDE SEQUENCE</scope>
    <source>
        <strain evidence="2">Duluth1</strain>
        <tissue evidence="2">Whole animal</tissue>
    </source>
</reference>
<name>A0A9D4HGD4_DREPO</name>
<dbReference type="Proteomes" id="UP000828390">
    <property type="component" value="Unassembled WGS sequence"/>
</dbReference>
<feature type="region of interest" description="Disordered" evidence="1">
    <location>
        <begin position="1"/>
        <end position="56"/>
    </location>
</feature>
<evidence type="ECO:0000313" key="2">
    <source>
        <dbReference type="EMBL" id="KAH3715956.1"/>
    </source>
</evidence>